<evidence type="ECO:0000313" key="5">
    <source>
        <dbReference type="Proteomes" id="UP001163823"/>
    </source>
</evidence>
<dbReference type="EMBL" id="JARAOO010000001">
    <property type="protein sequence ID" value="KAJ7981997.1"/>
    <property type="molecule type" value="Genomic_DNA"/>
</dbReference>
<dbReference type="InterPro" id="IPR011989">
    <property type="entry name" value="ARM-like"/>
</dbReference>
<evidence type="ECO:0000313" key="4">
    <source>
        <dbReference type="EMBL" id="KAJ7981997.1"/>
    </source>
</evidence>
<dbReference type="PANTHER" id="PTHR35918">
    <property type="entry name" value="OS06G0674800 PROTEIN"/>
    <property type="match status" value="1"/>
</dbReference>
<dbReference type="InterPro" id="IPR059007">
    <property type="entry name" value="ARM_At1g04390"/>
</dbReference>
<dbReference type="SUPFAM" id="SSF48371">
    <property type="entry name" value="ARM repeat"/>
    <property type="match status" value="1"/>
</dbReference>
<dbReference type="InterPro" id="IPR011333">
    <property type="entry name" value="SKP1/BTB/POZ_sf"/>
</dbReference>
<evidence type="ECO:0000256" key="1">
    <source>
        <dbReference type="ARBA" id="ARBA00004184"/>
    </source>
</evidence>
<accession>A0AAD7VN56</accession>
<gene>
    <name evidence="4" type="ORF">O6P43_001178</name>
</gene>
<organism evidence="4 5">
    <name type="scientific">Quillaja saponaria</name>
    <name type="common">Soap bark tree</name>
    <dbReference type="NCBI Taxonomy" id="32244"/>
    <lineage>
        <taxon>Eukaryota</taxon>
        <taxon>Viridiplantae</taxon>
        <taxon>Streptophyta</taxon>
        <taxon>Embryophyta</taxon>
        <taxon>Tracheophyta</taxon>
        <taxon>Spermatophyta</taxon>
        <taxon>Magnoliopsida</taxon>
        <taxon>eudicotyledons</taxon>
        <taxon>Gunneridae</taxon>
        <taxon>Pentapetalae</taxon>
        <taxon>rosids</taxon>
        <taxon>fabids</taxon>
        <taxon>Fabales</taxon>
        <taxon>Quillajaceae</taxon>
        <taxon>Quillaja</taxon>
    </lineage>
</organism>
<dbReference type="CDD" id="cd18186">
    <property type="entry name" value="BTB_POZ_ZBTB_KLHL-like"/>
    <property type="match status" value="1"/>
</dbReference>
<dbReference type="SUPFAM" id="SSF54695">
    <property type="entry name" value="POZ domain"/>
    <property type="match status" value="1"/>
</dbReference>
<dbReference type="Pfam" id="PF00651">
    <property type="entry name" value="BTB"/>
    <property type="match status" value="1"/>
</dbReference>
<comment type="pathway">
    <text evidence="2">Protein modification; protein ubiquitination.</text>
</comment>
<sequence length="1000" mass="112530">MKSPKKNPENNRSINGHTYILHCRLQNALSLGTRDYYEEIGKWKWHSENIEVQKHVVHSIAAFLDSLSEDTLQHPLVKDSVADMFAALLWTLECKNVEILDIAAKVTVKLVRVLPGSVLQAHTLDLVCPLICLLTSYQEEVAISCATALNVVISKLSAKNEKAIWNIVKEAGTVVCTSSIIKGFSEGTVVSIKYFQEIASLLSTILWRWPPSRLSILSDTNLIVVLADIHSEADSSVKILVMKLYSSLALCGTGAKILIENGEVFLQMIAHCMGNLYSPAVRIEALKLMQCLMRNEESCLRVIDFCGEPLVEAIISGMKEMGLQYSKIGNDNFSLLEEICSLALITRWAAQEGLDGNHLLGVRGYIWDILGWLAIHSSEDFNQDTDESELHLSILITCACLAFVNAIRKWCHICQNDVVDNLRNESASRAVLRMIYSPCNNIASTSRFILSAILESNGEECLKSILKTLGSISSLESYGSNKVQLSINLVALTCYSSLLLYQRCITQSNGMKTLVALVKRCLGTDNPVERFSISHHLHKIFHKRTCCWGFEEDWEGCNSLLLYSLWSLAELLHHYGLRDNLGIIADEMAYAEANLVRELQEISSNSYAPGLRWYAAYILSYFGFYGFPNKIGKRVGKSFNKKKHADAQFIHPNGHVLSVHCVVISVRCPSLLPPARKSNAKVIDNFSSNDPEKFGREIEREVRLTAHDDYEALMKFLEYVYVGFLQAGEELVVKLKVLAKSCELQCFLQMLYRKFPKWGMPFPSYDLTPSVGPAGYGFSDIIVESKTAKLIGWTCSMCSHSVPHMHAHKVILLSSSDYLRALFKSRIRESRSLNLQVPVGWKAMVILMHWLYSNKLPNLIPFGCLWDNMNTEKKLLELQPYLELCHLAERWLLEDIKEDCWNVIVACLDSAIELCNNILQISAKSPMGKLVEVVAEHMARSYPQLRDSGEFELLDVSLVNLIHSAFVRIGEECGLKRPLCDCGEFEELDEMPATYFFSPV</sequence>
<dbReference type="InterPro" id="IPR000210">
    <property type="entry name" value="BTB/POZ_dom"/>
</dbReference>
<comment type="caution">
    <text evidence="4">The sequence shown here is derived from an EMBL/GenBank/DDBJ whole genome shotgun (WGS) entry which is preliminary data.</text>
</comment>
<reference evidence="4 5" key="1">
    <citation type="journal article" date="2023" name="Science">
        <title>Elucidation of the pathway for biosynthesis of saponin adjuvants from the soapbark tree.</title>
        <authorList>
            <person name="Reed J."/>
            <person name="Orme A."/>
            <person name="El-Demerdash A."/>
            <person name="Owen C."/>
            <person name="Martin L.B.B."/>
            <person name="Misra R.C."/>
            <person name="Kikuchi S."/>
            <person name="Rejzek M."/>
            <person name="Martin A.C."/>
            <person name="Harkess A."/>
            <person name="Leebens-Mack J."/>
            <person name="Louveau T."/>
            <person name="Stephenson M.J."/>
            <person name="Osbourn A."/>
        </authorList>
    </citation>
    <scope>NUCLEOTIDE SEQUENCE [LARGE SCALE GENOMIC DNA]</scope>
    <source>
        <strain evidence="4">S10</strain>
    </source>
</reference>
<dbReference type="Gene3D" id="1.25.10.10">
    <property type="entry name" value="Leucine-rich Repeat Variant"/>
    <property type="match status" value="1"/>
</dbReference>
<feature type="domain" description="BTB" evidence="3">
    <location>
        <begin position="779"/>
        <end position="856"/>
    </location>
</feature>
<evidence type="ECO:0000256" key="2">
    <source>
        <dbReference type="ARBA" id="ARBA00004906"/>
    </source>
</evidence>
<protein>
    <submittedName>
        <fullName evidence="4">BTB/POZ domain protein</fullName>
    </submittedName>
</protein>
<dbReference type="PROSITE" id="PS50097">
    <property type="entry name" value="BTB"/>
    <property type="match status" value="1"/>
</dbReference>
<evidence type="ECO:0000259" key="3">
    <source>
        <dbReference type="PROSITE" id="PS50097"/>
    </source>
</evidence>
<dbReference type="Gene3D" id="3.30.710.10">
    <property type="entry name" value="Potassium Channel Kv1.1, Chain A"/>
    <property type="match status" value="2"/>
</dbReference>
<name>A0AAD7VN56_QUISA</name>
<dbReference type="Pfam" id="PF26522">
    <property type="entry name" value="ARM_6"/>
    <property type="match status" value="1"/>
</dbReference>
<keyword evidence="5" id="KW-1185">Reference proteome</keyword>
<proteinExistence type="predicted"/>
<comment type="subcellular location">
    <subcellularLocation>
        <location evidence="1">Endomembrane system</location>
        <topology evidence="1">Peripheral membrane protein</topology>
    </subcellularLocation>
</comment>
<dbReference type="GO" id="GO:0012505">
    <property type="term" value="C:endomembrane system"/>
    <property type="evidence" value="ECO:0007669"/>
    <property type="project" value="UniProtKB-SubCell"/>
</dbReference>
<dbReference type="Proteomes" id="UP001163823">
    <property type="component" value="Chromosome 1"/>
</dbReference>
<dbReference type="PANTHER" id="PTHR35918:SF1">
    <property type="entry name" value="BTB DOMAIN-CONTAINING PROTEIN"/>
    <property type="match status" value="1"/>
</dbReference>
<dbReference type="InterPro" id="IPR016024">
    <property type="entry name" value="ARM-type_fold"/>
</dbReference>
<dbReference type="KEGG" id="qsa:O6P43_001178"/>
<dbReference type="AlphaFoldDB" id="A0AAD7VN56"/>
<dbReference type="InterPro" id="IPR044953">
    <property type="entry name" value="At1g04390-like"/>
</dbReference>
<dbReference type="SMART" id="SM00225">
    <property type="entry name" value="BTB"/>
    <property type="match status" value="1"/>
</dbReference>